<dbReference type="Proteomes" id="UP000245627">
    <property type="component" value="Unassembled WGS sequence"/>
</dbReference>
<proteinExistence type="predicted"/>
<dbReference type="PANTHER" id="PTHR30273">
    <property type="entry name" value="PERIPLASMIC SIGNAL SENSOR AND SIGMA FACTOR ACTIVATOR FECR-RELATED"/>
    <property type="match status" value="1"/>
</dbReference>
<evidence type="ECO:0008006" key="6">
    <source>
        <dbReference type="Google" id="ProtNLM"/>
    </source>
</evidence>
<protein>
    <recommendedName>
        <fullName evidence="6">FecR family protein</fullName>
    </recommendedName>
</protein>
<dbReference type="PANTHER" id="PTHR30273:SF2">
    <property type="entry name" value="PROTEIN FECR"/>
    <property type="match status" value="1"/>
</dbReference>
<dbReference type="Gene3D" id="2.60.120.1440">
    <property type="match status" value="1"/>
</dbReference>
<evidence type="ECO:0000313" key="4">
    <source>
        <dbReference type="EMBL" id="PVH25503.1"/>
    </source>
</evidence>
<dbReference type="Pfam" id="PF04773">
    <property type="entry name" value="FecR"/>
    <property type="match status" value="1"/>
</dbReference>
<evidence type="ECO:0000259" key="2">
    <source>
        <dbReference type="Pfam" id="PF04773"/>
    </source>
</evidence>
<dbReference type="Pfam" id="PF16344">
    <property type="entry name" value="FecR_C"/>
    <property type="match status" value="1"/>
</dbReference>
<dbReference type="Gene3D" id="3.55.50.30">
    <property type="match status" value="1"/>
</dbReference>
<keyword evidence="5" id="KW-1185">Reference proteome</keyword>
<evidence type="ECO:0000313" key="5">
    <source>
        <dbReference type="Proteomes" id="UP000245627"/>
    </source>
</evidence>
<keyword evidence="1" id="KW-0472">Membrane</keyword>
<dbReference type="InterPro" id="IPR032508">
    <property type="entry name" value="FecR_C"/>
</dbReference>
<evidence type="ECO:0000256" key="1">
    <source>
        <dbReference type="SAM" id="Phobius"/>
    </source>
</evidence>
<dbReference type="AlphaFoldDB" id="A0A2T8HJC8"/>
<keyword evidence="1" id="KW-1133">Transmembrane helix</keyword>
<accession>A0A2T8HJC8</accession>
<feature type="transmembrane region" description="Helical" evidence="1">
    <location>
        <begin position="96"/>
        <end position="115"/>
    </location>
</feature>
<comment type="caution">
    <text evidence="4">The sequence shown here is derived from an EMBL/GenBank/DDBJ whole genome shotgun (WGS) entry which is preliminary data.</text>
</comment>
<keyword evidence="1" id="KW-0812">Transmembrane</keyword>
<organism evidence="4 5">
    <name type="scientific">Sphingobacterium corticibacter</name>
    <dbReference type="NCBI Taxonomy" id="2171749"/>
    <lineage>
        <taxon>Bacteria</taxon>
        <taxon>Pseudomonadati</taxon>
        <taxon>Bacteroidota</taxon>
        <taxon>Sphingobacteriia</taxon>
        <taxon>Sphingobacteriales</taxon>
        <taxon>Sphingobacteriaceae</taxon>
        <taxon>Sphingobacterium</taxon>
    </lineage>
</organism>
<feature type="domain" description="Protein FecR C-terminal" evidence="3">
    <location>
        <begin position="326"/>
        <end position="385"/>
    </location>
</feature>
<dbReference type="GO" id="GO:0016989">
    <property type="term" value="F:sigma factor antagonist activity"/>
    <property type="evidence" value="ECO:0007669"/>
    <property type="project" value="TreeGrafter"/>
</dbReference>
<dbReference type="OrthoDB" id="1099963at2"/>
<name>A0A2T8HJC8_9SPHI</name>
<feature type="domain" description="FecR protein" evidence="2">
    <location>
        <begin position="187"/>
        <end position="285"/>
    </location>
</feature>
<reference evidence="4 5" key="1">
    <citation type="submission" date="2018-04" db="EMBL/GenBank/DDBJ databases">
        <title>Sphingobacterium cortibacter sp. nov.</title>
        <authorList>
            <person name="Li Y."/>
        </authorList>
    </citation>
    <scope>NUCLEOTIDE SEQUENCE [LARGE SCALE GENOMIC DNA]</scope>
    <source>
        <strain evidence="4 5">2c-3</strain>
    </source>
</reference>
<sequence length="398" mass="45216">MNATERIAELIKRYIEGKLTLEESETLTRWRKLDDTNEAFFQQVTQGEEVFGDALQWIDMEDEHAEQQLDQIKQLTFDKLHQTQSIPLRRNRIRPFIYKGAAAALLICASVFGYFQLREHATSSENIEAASILPGGNKAELVLSDGQKINLRSDKDGIVLDQELNYSDGTPLLAIDKEKLAQTTASITVPVGGKYRVTLSDGTHVHLNAQSKLTYPLLFNSQKRQVSIEGEAYFEVAQQYVNNRRVPFEVNCQDQIIRVTGTSFNVSAYADDPQTLTTLVEGSVEIETTQGRLSLRPNEQAVVQHDRINKKQVDVASYVAWKDNNFLFFETELKDLMKQISRWYAVEVSYPKAIPPTYFYGEITREKNLSEVLRILEKAGVKFELSKAGGKVRLQVNQ</sequence>
<dbReference type="EMBL" id="QDKG01000002">
    <property type="protein sequence ID" value="PVH25503.1"/>
    <property type="molecule type" value="Genomic_DNA"/>
</dbReference>
<gene>
    <name evidence="4" type="ORF">DC487_06015</name>
</gene>
<dbReference type="InterPro" id="IPR012373">
    <property type="entry name" value="Ferrdict_sens_TM"/>
</dbReference>
<evidence type="ECO:0000259" key="3">
    <source>
        <dbReference type="Pfam" id="PF16344"/>
    </source>
</evidence>
<dbReference type="RefSeq" id="WP_116775076.1">
    <property type="nucleotide sequence ID" value="NZ_QDKG01000002.1"/>
</dbReference>
<dbReference type="InterPro" id="IPR006860">
    <property type="entry name" value="FecR"/>
</dbReference>